<feature type="compositionally biased region" description="Polar residues" evidence="6">
    <location>
        <begin position="2488"/>
        <end position="2499"/>
    </location>
</feature>
<feature type="region of interest" description="Disordered" evidence="6">
    <location>
        <begin position="2669"/>
        <end position="2706"/>
    </location>
</feature>
<reference evidence="9 10" key="2">
    <citation type="journal article" date="2021" name="Genomics">
        <title>High-quality reference genome for Clonorchis sinensis.</title>
        <authorList>
            <person name="Young N.D."/>
            <person name="Stroehlein A.J."/>
            <person name="Kinkar L."/>
            <person name="Wang T."/>
            <person name="Sohn W.M."/>
            <person name="Chang B.C.H."/>
            <person name="Kaur P."/>
            <person name="Weisz D."/>
            <person name="Dudchenko O."/>
            <person name="Aiden E.L."/>
            <person name="Korhonen P.K."/>
            <person name="Gasser R.B."/>
        </authorList>
    </citation>
    <scope>NUCLEOTIDE SEQUENCE [LARGE SCALE GENOMIC DNA]</scope>
    <source>
        <strain evidence="9">Cs-k2</strain>
    </source>
</reference>
<dbReference type="Pfam" id="PF00307">
    <property type="entry name" value="CH"/>
    <property type="match status" value="2"/>
</dbReference>
<evidence type="ECO:0000256" key="6">
    <source>
        <dbReference type="SAM" id="MobiDB-lite"/>
    </source>
</evidence>
<dbReference type="PROSITE" id="PS00019">
    <property type="entry name" value="ACTININ_1"/>
    <property type="match status" value="1"/>
</dbReference>
<sequence length="2718" mass="311873">MHIGQVFPVSYHSSTPLNPIYESSGQFDYSISDRSIATSHVYERTRIYTLTAERETVQKKTFTKWANVYLRRAGLAVNDLFIDLRDGRLLLKLLEILSGDTLPAATPGRMRIHCLENVDKSLFFLSGLNVHLENVGAHDIVDGNARITLGLIWTIILRFQIQDIAVATVVDGLGRPVVDGLGRPVGERRYSKDALLLWCQMKTAGYKNVDVQNFTTSWRDGLAFNALIHRHRPDLIQFEKLSPSTPLQNLESAFLVAERKLGIARLFDPEDIYVEQPDEKSIITYVATYYHYFSKLKSEAVRARRAANFVGFLLHAQDVAAWYEKSTSDLLKWIFKKISWLDTRDYPPYVSELQRLLIEFKEYRLQEKVQKLEEKGDIEMDLFMLQAKMRSVQMLVYKPPVGVQVAQVNRAWSILEKSEHARELSLREEIMRQERLMHLHLRFKRKAELRESWIFDNQKLLEQPDHAEDLLMLEAALKKHEALETDVSAYSDRIQTVRQIADELLSNGFHEAAEVTSTRDRIESLWHCFLDGMRERFLRLQNKLNFFKRFSEYEHFNTVIASLQEKVKSSEYGDHLIAVIDLLQRHELIETDIRSLHRSLAQVFSSTQNILQNSGILGSNGIALAEEAQKQNNAIRDAYMELVAQAEKRRNLLELSKLRWEMMFELDEQEYFIEERLEYLKQQSIKNGSNVDLQFKKHKMTELELESHRSVLSHILERSSDLCDQQCPGADELLSRMSKVKMLWEKLVQVAADCKQMLIFGRELHYFISSCDDAETWMKDKLEACDALLKKAVKSESLGMTESLLRRHHEVMQAVENFSSTIEQLRIQCVELVDFSCQSSEEFPEFDELQSLSRSLSGTSRQTVESRLDQVTRLYEQLLRVIKETEGEICDTLSLHQLFRLAGTVYNYLVDKEEYLRVLISRDFETVEKSQMVSESDRLQRMDVIKRRFTNLEVQLGEIAEKVAHINQVANDFLEGPKGGEFSLRNGVNNVNRILNMQNHLNARWNRLADAMDEARDRLNQDSLQSDLVAECQFTLDWITDKEQQLSEFAALSPQNVEEMLYVQSLLRNLQNDMTAIEARIEDIDSRIQKLMRQKQPRTDSVGASDSETRSQYQSMNDLLTQYSQVTQRWLNLKASVKSKLDELAADGRSPDFLERLDKFQAWLDELKIHLLCGEFPNDLQDTERGLLAQERYLREVDENESELQDLLRTGYKLAREQYDPSHLQLEQRLADMEDEWKAVREALLERGVLLRKRYSQQYFFGEASLLDVILNQQMAFLTKLEIPTTLDAVHDVQRQHEAFCSSMSTCGRRIEKLLEFGRKVAQEDSANRDRILSECSSIENKREANKNKADELTLELEKTSKLYEFFYEAEDLEDWIRDKKEEIRLLQKRIPKLTYERIGSLEQDVETNRDRGDKVITMGQTLAEGYPELENEVQTRLDRIHTLWDELVSLVHDLSTQTQQVQQKKILTEEMQKTMVWLNDRMREVDQRDGTQQLIPDPSSITSLQQSLNAHAKEIKQLTEHKSCLDKLRVAVDHTESPDRKHEIEVSVKHLETGLDQLKTRLDEEQNRLQRLKDASQMYLDLSLEATWVREKCAQIRLIPESMTTSLQPSNLFTGQHLLQIQRLRRQLKSHQLETDNRRPRMKILCETAERNYCGDRTQTSLEGQTKKFLDVIEEIRGNWSTLECELNRLRNELETLELICKFALDIREIEAWILEQELYVQAVEPPRNEQTANSMLRQHLSRMTTIGQWQAQINELRNRGRLIHSQLNQLRSDGASITDKQKSIAQHADKFEQIIQSGQSRVQRTFADLVELSNDRKLLLVFAVSKYKLILEISDLEAWIAEKSVIAGSHEVGVDIDQCCALRDRFLNFTRVTVPDGTGRIALANDQCVRLITQGHPGAADIAAAKDSVNEAWADLLELIGTREQLLKAAWDMHHFVGDCQNVEECINFRLKNLPEAPSSALISGQKQGLSTIQRTHANLEQEIACFSDQISRLSNKARHLFPRYASTQAEQLQARYDRVQAAWQHLCALAAERKGLLDTAGQIHRFLTTAKELIMWLEAARDRMEAKERPRDVSGVEVLINDHSILHNELEARSKSIESCLDLGRSLLQLDPPSTDTSHPLTGPRSEVRERCVQLATGHLLVQELWRERWDRLHLLLEVRQFARDAASAETWLAGKELQLEVARRQLGETLSETLTLLGAHYAFEQTLVTANERFSALKRLTTLEIRAMEWKPEEVSVREQEKRDKIRDVVKEFLPQYIRSHDKPSETCSPKPPRPSVVPPRIQPSPQPRPTTTKVTTELMTQLSSTPAPRQFSTIPPVSQEQTSVPYAEKAKVPTDKRQVSSAKVVLKSKPATPPVSVTKEVTHRLTSESIIPIESSSRDPRKTSLPEPTTRESSDNNAGLLSYQRRPSEGETQPPQTRRSSKSPLQEESSPKPTPTNIDIVGSVRSREFTPRSTPSSSAGSRGTQLSRSSSERTNRIGVISSKGPSAVQQASPLSQQGRGDSVSSSSSSRSRFTVGSLMGSQEPGSVSQSSISRTQIAGEQLIGSIPRLEGPVVRKHEVDVGGVPRTKSAGRSWVPLYMVLDRGQLFVYKDYRSRRQKPDETLRNEPPINLASATAQLAIDYTKRPCVFRLRLSDGREYLIQTANDRVLQRWTDAINDAAEKMTMAQTARHASQPTTTSLDPDYQTGSLGPGSPSISGRRRSLKAFFSLRRKP</sequence>
<feature type="compositionally biased region" description="Polar residues" evidence="6">
    <location>
        <begin position="2524"/>
        <end position="2538"/>
    </location>
</feature>
<proteinExistence type="inferred from homology"/>
<dbReference type="InterPro" id="IPR011993">
    <property type="entry name" value="PH-like_dom_sf"/>
</dbReference>
<feature type="compositionally biased region" description="Low complexity" evidence="6">
    <location>
        <begin position="2500"/>
        <end position="2522"/>
    </location>
</feature>
<feature type="coiled-coil region" evidence="5">
    <location>
        <begin position="1190"/>
        <end position="1243"/>
    </location>
</feature>
<feature type="domain" description="Calponin-homology (CH)" evidence="8">
    <location>
        <begin position="189"/>
        <end position="294"/>
    </location>
</feature>
<dbReference type="PANTHER" id="PTHR11915">
    <property type="entry name" value="SPECTRIN/FILAMIN RELATED CYTOSKELETAL PROTEIN"/>
    <property type="match status" value="1"/>
</dbReference>
<feature type="domain" description="PH" evidence="7">
    <location>
        <begin position="2551"/>
        <end position="2666"/>
    </location>
</feature>
<feature type="coiled-coil region" evidence="5">
    <location>
        <begin position="1336"/>
        <end position="1390"/>
    </location>
</feature>
<keyword evidence="2" id="KW-0117">Actin capping</keyword>
<feature type="compositionally biased region" description="Polar residues" evidence="6">
    <location>
        <begin position="2415"/>
        <end position="2433"/>
    </location>
</feature>
<evidence type="ECO:0000256" key="4">
    <source>
        <dbReference type="ARBA" id="ARBA00023203"/>
    </source>
</evidence>
<feature type="compositionally biased region" description="Low complexity" evidence="6">
    <location>
        <begin position="2692"/>
        <end position="2702"/>
    </location>
</feature>
<dbReference type="InterPro" id="IPR001589">
    <property type="entry name" value="Actinin_actin-bd_CS"/>
</dbReference>
<gene>
    <name evidence="9" type="ORF">CSKR_100301</name>
</gene>
<dbReference type="FunFam" id="1.10.418.10:FF:000001">
    <property type="entry name" value="Actinin alpha 1"/>
    <property type="match status" value="1"/>
</dbReference>
<reference evidence="9 10" key="1">
    <citation type="journal article" date="2018" name="Biotechnol. Adv.">
        <title>Improved genomic resources and new bioinformatic workflow for the carcinogenic parasite Clonorchis sinensis: Biotechnological implications.</title>
        <authorList>
            <person name="Wang D."/>
            <person name="Korhonen P.K."/>
            <person name="Gasser R.B."/>
            <person name="Young N.D."/>
        </authorList>
    </citation>
    <scope>NUCLEOTIDE SEQUENCE [LARGE SCALE GENOMIC DNA]</scope>
    <source>
        <strain evidence="9">Cs-k2</strain>
    </source>
</reference>
<dbReference type="GO" id="GO:0003779">
    <property type="term" value="F:actin binding"/>
    <property type="evidence" value="ECO:0007669"/>
    <property type="project" value="UniProtKB-KW"/>
</dbReference>
<dbReference type="PROSITE" id="PS50003">
    <property type="entry name" value="PH_DOMAIN"/>
    <property type="match status" value="1"/>
</dbReference>
<feature type="compositionally biased region" description="Polar residues" evidence="6">
    <location>
        <begin position="2670"/>
        <end position="2685"/>
    </location>
</feature>
<dbReference type="CDD" id="cd00176">
    <property type="entry name" value="SPEC"/>
    <property type="match status" value="8"/>
</dbReference>
<organism evidence="9 10">
    <name type="scientific">Clonorchis sinensis</name>
    <name type="common">Chinese liver fluke</name>
    <dbReference type="NCBI Taxonomy" id="79923"/>
    <lineage>
        <taxon>Eukaryota</taxon>
        <taxon>Metazoa</taxon>
        <taxon>Spiralia</taxon>
        <taxon>Lophotrochozoa</taxon>
        <taxon>Platyhelminthes</taxon>
        <taxon>Trematoda</taxon>
        <taxon>Digenea</taxon>
        <taxon>Opisthorchiida</taxon>
        <taxon>Opisthorchiata</taxon>
        <taxon>Opisthorchiidae</taxon>
        <taxon>Clonorchis</taxon>
    </lineage>
</organism>
<keyword evidence="3" id="KW-0677">Repeat</keyword>
<dbReference type="InterPro" id="IPR002017">
    <property type="entry name" value="Spectrin_repeat"/>
</dbReference>
<feature type="domain" description="Calponin-homology (CH)" evidence="8">
    <location>
        <begin position="56"/>
        <end position="160"/>
    </location>
</feature>
<feature type="coiled-coil region" evidence="5">
    <location>
        <begin position="1972"/>
        <end position="1999"/>
    </location>
</feature>
<evidence type="ECO:0000256" key="3">
    <source>
        <dbReference type="ARBA" id="ARBA00022737"/>
    </source>
</evidence>
<keyword evidence="10" id="KW-1185">Reference proteome</keyword>
<evidence type="ECO:0000259" key="8">
    <source>
        <dbReference type="PROSITE" id="PS50021"/>
    </source>
</evidence>
<dbReference type="OrthoDB" id="18853at2759"/>
<dbReference type="SMART" id="SM00233">
    <property type="entry name" value="PH"/>
    <property type="match status" value="1"/>
</dbReference>
<evidence type="ECO:0000256" key="5">
    <source>
        <dbReference type="SAM" id="Coils"/>
    </source>
</evidence>
<dbReference type="GO" id="GO:0051693">
    <property type="term" value="P:actin filament capping"/>
    <property type="evidence" value="ECO:0007669"/>
    <property type="project" value="UniProtKB-KW"/>
</dbReference>
<feature type="coiled-coil region" evidence="5">
    <location>
        <begin position="1549"/>
        <end position="1583"/>
    </location>
</feature>
<dbReference type="Gene3D" id="1.20.58.60">
    <property type="match status" value="11"/>
</dbReference>
<dbReference type="PROSITE" id="PS50021">
    <property type="entry name" value="CH"/>
    <property type="match status" value="2"/>
</dbReference>
<evidence type="ECO:0000259" key="7">
    <source>
        <dbReference type="PROSITE" id="PS50003"/>
    </source>
</evidence>
<feature type="compositionally biased region" description="Basic and acidic residues" evidence="6">
    <location>
        <begin position="2333"/>
        <end position="2343"/>
    </location>
</feature>
<dbReference type="Pfam" id="PF00435">
    <property type="entry name" value="Spectrin"/>
    <property type="match status" value="10"/>
</dbReference>
<feature type="coiled-coil region" evidence="5">
    <location>
        <begin position="1674"/>
        <end position="1708"/>
    </location>
</feature>
<feature type="compositionally biased region" description="Polar residues" evidence="6">
    <location>
        <begin position="2456"/>
        <end position="2474"/>
    </location>
</feature>
<name>A0A8T1MIS3_CLOSI</name>
<dbReference type="Proteomes" id="UP000286415">
    <property type="component" value="Unassembled WGS sequence"/>
</dbReference>
<dbReference type="Gene3D" id="2.30.29.30">
    <property type="entry name" value="Pleckstrin-homology domain (PH domain)/Phosphotyrosine-binding domain (PTB)"/>
    <property type="match status" value="1"/>
</dbReference>
<dbReference type="SUPFAM" id="SSF46966">
    <property type="entry name" value="Spectrin repeat"/>
    <property type="match status" value="13"/>
</dbReference>
<dbReference type="SUPFAM" id="SSF50729">
    <property type="entry name" value="PH domain-like"/>
    <property type="match status" value="1"/>
</dbReference>
<dbReference type="GO" id="GO:0016020">
    <property type="term" value="C:membrane"/>
    <property type="evidence" value="ECO:0007669"/>
    <property type="project" value="UniProtKB-ARBA"/>
</dbReference>
<protein>
    <submittedName>
        <fullName evidence="9">Spectrin beta chain, non-erythrocytic 1</fullName>
    </submittedName>
</protein>
<dbReference type="PROSITE" id="PS00020">
    <property type="entry name" value="ACTININ_2"/>
    <property type="match status" value="1"/>
</dbReference>
<dbReference type="InterPro" id="IPR001715">
    <property type="entry name" value="CH_dom"/>
</dbReference>
<comment type="caution">
    <text evidence="9">The sequence shown here is derived from an EMBL/GenBank/DDBJ whole genome shotgun (WGS) entry which is preliminary data.</text>
</comment>
<keyword evidence="5" id="KW-0175">Coiled coil</keyword>
<comment type="similarity">
    <text evidence="1">Belongs to the spectrin family.</text>
</comment>
<dbReference type="InterPro" id="IPR018159">
    <property type="entry name" value="Spectrin/alpha-actinin"/>
</dbReference>
<feature type="compositionally biased region" description="Polar residues" evidence="6">
    <location>
        <begin position="2299"/>
        <end position="2329"/>
    </location>
</feature>
<dbReference type="Gene3D" id="1.10.418.10">
    <property type="entry name" value="Calponin-like domain"/>
    <property type="match status" value="2"/>
</dbReference>
<dbReference type="EMBL" id="NIRI02000042">
    <property type="protein sequence ID" value="KAG5449043.1"/>
    <property type="molecule type" value="Genomic_DNA"/>
</dbReference>
<accession>A0A8T1MIS3</accession>
<evidence type="ECO:0000256" key="2">
    <source>
        <dbReference type="ARBA" id="ARBA00022467"/>
    </source>
</evidence>
<dbReference type="InterPro" id="IPR001849">
    <property type="entry name" value="PH_domain"/>
</dbReference>
<dbReference type="Pfam" id="PF15410">
    <property type="entry name" value="PH_9"/>
    <property type="match status" value="1"/>
</dbReference>
<feature type="compositionally biased region" description="Basic and acidic residues" evidence="6">
    <location>
        <begin position="2381"/>
        <end position="2399"/>
    </location>
</feature>
<dbReference type="CDD" id="cd21248">
    <property type="entry name" value="CH_SPTB_like_rpt2"/>
    <property type="match status" value="1"/>
</dbReference>
<evidence type="ECO:0000313" key="10">
    <source>
        <dbReference type="Proteomes" id="UP000286415"/>
    </source>
</evidence>
<dbReference type="FunFam" id="1.10.418.10:FF:000004">
    <property type="entry name" value="Spectrin beta chain"/>
    <property type="match status" value="1"/>
</dbReference>
<dbReference type="InterPro" id="IPR036872">
    <property type="entry name" value="CH_dom_sf"/>
</dbReference>
<evidence type="ECO:0000313" key="9">
    <source>
        <dbReference type="EMBL" id="KAG5449043.1"/>
    </source>
</evidence>
<dbReference type="InterPro" id="IPR041681">
    <property type="entry name" value="PH_9"/>
</dbReference>
<feature type="compositionally biased region" description="Pro residues" evidence="6">
    <location>
        <begin position="2274"/>
        <end position="2293"/>
    </location>
</feature>
<feature type="coiled-coil region" evidence="5">
    <location>
        <begin position="1067"/>
        <end position="1094"/>
    </location>
</feature>
<dbReference type="SMART" id="SM00150">
    <property type="entry name" value="SPEC"/>
    <property type="match status" value="16"/>
</dbReference>
<feature type="region of interest" description="Disordered" evidence="6">
    <location>
        <begin position="2264"/>
        <end position="2538"/>
    </location>
</feature>
<dbReference type="SUPFAM" id="SSF47576">
    <property type="entry name" value="Calponin-homology domain, CH-domain"/>
    <property type="match status" value="1"/>
</dbReference>
<evidence type="ECO:0000256" key="1">
    <source>
        <dbReference type="ARBA" id="ARBA00006826"/>
    </source>
</evidence>
<dbReference type="SMART" id="SM00033">
    <property type="entry name" value="CH"/>
    <property type="match status" value="2"/>
</dbReference>
<keyword evidence="4" id="KW-0009">Actin-binding</keyword>